<feature type="region of interest" description="Disordered" evidence="1">
    <location>
        <begin position="126"/>
        <end position="151"/>
    </location>
</feature>
<feature type="compositionally biased region" description="Polar residues" evidence="1">
    <location>
        <begin position="362"/>
        <end position="382"/>
    </location>
</feature>
<gene>
    <name evidence="2" type="ORF">Tco_0801951</name>
</gene>
<protein>
    <submittedName>
        <fullName evidence="2">Ribonuclease H-like domain-containing protein</fullName>
    </submittedName>
</protein>
<keyword evidence="3" id="KW-1185">Reference proteome</keyword>
<evidence type="ECO:0000313" key="3">
    <source>
        <dbReference type="Proteomes" id="UP001151760"/>
    </source>
</evidence>
<name>A0ABQ5A1P6_9ASTR</name>
<accession>A0ABQ5A1P6</accession>
<organism evidence="2 3">
    <name type="scientific">Tanacetum coccineum</name>
    <dbReference type="NCBI Taxonomy" id="301880"/>
    <lineage>
        <taxon>Eukaryota</taxon>
        <taxon>Viridiplantae</taxon>
        <taxon>Streptophyta</taxon>
        <taxon>Embryophyta</taxon>
        <taxon>Tracheophyta</taxon>
        <taxon>Spermatophyta</taxon>
        <taxon>Magnoliopsida</taxon>
        <taxon>eudicotyledons</taxon>
        <taxon>Gunneridae</taxon>
        <taxon>Pentapetalae</taxon>
        <taxon>asterids</taxon>
        <taxon>campanulids</taxon>
        <taxon>Asterales</taxon>
        <taxon>Asteraceae</taxon>
        <taxon>Asteroideae</taxon>
        <taxon>Anthemideae</taxon>
        <taxon>Anthemidinae</taxon>
        <taxon>Tanacetum</taxon>
    </lineage>
</organism>
<comment type="caution">
    <text evidence="2">The sequence shown here is derived from an EMBL/GenBank/DDBJ whole genome shotgun (WGS) entry which is preliminary data.</text>
</comment>
<proteinExistence type="predicted"/>
<reference evidence="2" key="2">
    <citation type="submission" date="2022-01" db="EMBL/GenBank/DDBJ databases">
        <authorList>
            <person name="Yamashiro T."/>
            <person name="Shiraishi A."/>
            <person name="Satake H."/>
            <person name="Nakayama K."/>
        </authorList>
    </citation>
    <scope>NUCLEOTIDE SEQUENCE</scope>
</reference>
<feature type="compositionally biased region" description="Polar residues" evidence="1">
    <location>
        <begin position="142"/>
        <end position="151"/>
    </location>
</feature>
<feature type="region of interest" description="Disordered" evidence="1">
    <location>
        <begin position="357"/>
        <end position="382"/>
    </location>
</feature>
<dbReference type="PANTHER" id="PTHR31286">
    <property type="entry name" value="GLYCINE-RICH CELL WALL STRUCTURAL PROTEIN 1.8-LIKE"/>
    <property type="match status" value="1"/>
</dbReference>
<dbReference type="InterPro" id="IPR040256">
    <property type="entry name" value="At4g02000-like"/>
</dbReference>
<dbReference type="Proteomes" id="UP001151760">
    <property type="component" value="Unassembled WGS sequence"/>
</dbReference>
<sequence>MTASRSNRDTVMKENILDLGSVILSVSSPNEPKSRVFPPNGEGVTGVTFLTPTVVTGGEGVSSTSVSYPTATSNVINNAATPTVDTNIGEGLSANDGIQAGSPNIIDMGTILYFTIVSPMSSSLNANKNRGSKGGTEPVNEVPSSYATKLRPTSSTKANLHKIEANIPQDADYDFWLPLASVHEFSSNEGVDSVLRDGPWMIHGIPVFFNKWSPSVSLLKEELSHVPVWVKFHDVSLVAYTSDVLSLMVTKIGTSMMLDSYTNSICLESRGRSSYARIQIEINACNDFSDNLLHAWIFGHSLDDFPKAPLKRVVNSMEKGKEQSSGADDEGFIEVKKKKSGAFKLVSMKPKTNYCPIAKKSTGGTNNSPRTTPSAGKKNAPTSGNGTFSLSISFEALNVDPIIEELMEGKYVLVDDDGKPLEKVDYSNARGSKDEVEYVDNEMASYLASKPSEGGYGAISLVEQWRETYGNVDYDPG</sequence>
<evidence type="ECO:0000313" key="2">
    <source>
        <dbReference type="EMBL" id="GJS94983.1"/>
    </source>
</evidence>
<dbReference type="PANTHER" id="PTHR31286:SF99">
    <property type="entry name" value="DUF4283 DOMAIN-CONTAINING PROTEIN"/>
    <property type="match status" value="1"/>
</dbReference>
<evidence type="ECO:0000256" key="1">
    <source>
        <dbReference type="SAM" id="MobiDB-lite"/>
    </source>
</evidence>
<reference evidence="2" key="1">
    <citation type="journal article" date="2022" name="Int. J. Mol. Sci.">
        <title>Draft Genome of Tanacetum Coccineum: Genomic Comparison of Closely Related Tanacetum-Family Plants.</title>
        <authorList>
            <person name="Yamashiro T."/>
            <person name="Shiraishi A."/>
            <person name="Nakayama K."/>
            <person name="Satake H."/>
        </authorList>
    </citation>
    <scope>NUCLEOTIDE SEQUENCE</scope>
</reference>
<dbReference type="EMBL" id="BQNB010011774">
    <property type="protein sequence ID" value="GJS94983.1"/>
    <property type="molecule type" value="Genomic_DNA"/>
</dbReference>